<dbReference type="RefSeq" id="WP_010750705.1">
    <property type="nucleotide sequence ID" value="NZ_BJWF01000010.1"/>
</dbReference>
<dbReference type="AlphaFoldDB" id="A0A511J198"/>
<name>A0A511J198_9ENTE</name>
<evidence type="ECO:0000313" key="2">
    <source>
        <dbReference type="EMBL" id="GEL91785.1"/>
    </source>
</evidence>
<protein>
    <submittedName>
        <fullName evidence="2">Uncharacterized protein</fullName>
    </submittedName>
</protein>
<dbReference type="Proteomes" id="UP000321830">
    <property type="component" value="Unassembled WGS sequence"/>
</dbReference>
<organism evidence="2 3">
    <name type="scientific">Enterococcus villorum</name>
    <dbReference type="NCBI Taxonomy" id="112904"/>
    <lineage>
        <taxon>Bacteria</taxon>
        <taxon>Bacillati</taxon>
        <taxon>Bacillota</taxon>
        <taxon>Bacilli</taxon>
        <taxon>Lactobacillales</taxon>
        <taxon>Enterococcaceae</taxon>
        <taxon>Enterococcus</taxon>
    </lineage>
</organism>
<evidence type="ECO:0000313" key="3">
    <source>
        <dbReference type="Proteomes" id="UP000321830"/>
    </source>
</evidence>
<feature type="region of interest" description="Disordered" evidence="1">
    <location>
        <begin position="407"/>
        <end position="431"/>
    </location>
</feature>
<gene>
    <name evidence="2" type="ORF">EVI01_11220</name>
</gene>
<proteinExistence type="predicted"/>
<dbReference type="EMBL" id="BJWF01000010">
    <property type="protein sequence ID" value="GEL91785.1"/>
    <property type="molecule type" value="Genomic_DNA"/>
</dbReference>
<feature type="compositionally biased region" description="Polar residues" evidence="1">
    <location>
        <begin position="422"/>
        <end position="431"/>
    </location>
</feature>
<evidence type="ECO:0000256" key="1">
    <source>
        <dbReference type="SAM" id="MobiDB-lite"/>
    </source>
</evidence>
<comment type="caution">
    <text evidence="2">The sequence shown here is derived from an EMBL/GenBank/DDBJ whole genome shotgun (WGS) entry which is preliminary data.</text>
</comment>
<sequence>MVQIQEQGKIDNSIEAWKKMLEVHGVEETTIFLSTFQDEVEKTIQIIKNLDVRKKLKRQMLSNLWNHDNSLNIVHSENTLETHPDFKSIKELLISTDAYNTMLKMYGPSETLSFLSTCNYNDQSIRFLTANLRLPKSTDRVIAAENIIDMYKLELTSDFTSSQNLVKTMQFLNTMNDVQGPSETLSFLSTCNYSDQSIKFLVASLSLPESLDRVNLAENIIKKNQKELSWDFKTNEALVRTINKWNMEIKINGPQRVLESLSKKSYRPKCIKFIMANLQLPKTMNRSTETEKIIEANKKNILLKFRGNITNLAEKRLDSHTLNRFIDTFELSKNEAKTLKQEAILATQKVIEHDVKSYLDEIKWTAKQIKLENAEKQVKGYIKELQSNPNEIEAYLDKIHFKELKEKAKTGSSHQSLSSTSKNKNISEYTK</sequence>
<reference evidence="2 3" key="1">
    <citation type="submission" date="2019-07" db="EMBL/GenBank/DDBJ databases">
        <title>Whole genome shotgun sequence of Enterococcus villorum NBRC 100699.</title>
        <authorList>
            <person name="Hosoyama A."/>
            <person name="Uohara A."/>
            <person name="Ohji S."/>
            <person name="Ichikawa N."/>
        </authorList>
    </citation>
    <scope>NUCLEOTIDE SEQUENCE [LARGE SCALE GENOMIC DNA]</scope>
    <source>
        <strain evidence="2 3">NBRC 100699</strain>
    </source>
</reference>
<accession>A0A511J198</accession>
<feature type="compositionally biased region" description="Low complexity" evidence="1">
    <location>
        <begin position="412"/>
        <end position="421"/>
    </location>
</feature>